<dbReference type="EMBL" id="CM046398">
    <property type="protein sequence ID" value="KAI8532541.1"/>
    <property type="molecule type" value="Genomic_DNA"/>
</dbReference>
<protein>
    <submittedName>
        <fullName evidence="1">Uncharacterized protein</fullName>
    </submittedName>
</protein>
<evidence type="ECO:0000313" key="1">
    <source>
        <dbReference type="EMBL" id="KAI8532541.1"/>
    </source>
</evidence>
<comment type="caution">
    <text evidence="1">The sequence shown here is derived from an EMBL/GenBank/DDBJ whole genome shotgun (WGS) entry which is preliminary data.</text>
</comment>
<keyword evidence="2" id="KW-1185">Reference proteome</keyword>
<accession>A0ACC0LUZ5</accession>
<proteinExistence type="predicted"/>
<sequence length="949" mass="107801">MSRERVSGERVWGDSRERQSGGVQNFIQGEFSTVFVDNLPLEIRKVWIFNLFSKFGQIREPYIPLKRSKISRNRFAFVRFNKREEAAHAIAQINGSWVWGHKLVVNFARFQKKIENNLRDARPPYPNIKEAAKSGHLAARNQRFPPNPKSNQPKTYTDAVKQVKEKKKVHGNKEVSNQKFRSVWVKKKMPIKAREYGNEWLHRSAVAKLSSSRPIMLIQDYLRNLGHAHVLVRHMGGDSIVLTFNDVEERDSMFNGGKMSWLRDWFIESFKWEDSILNPCSRLVWLNCYGVPLQLWNCATFSKIGQIWGDVVLIADDTIKSLSFSVGKVLISTKEMDLINQTIELESKRKIWKIRIIEEQMVVNTILRTDCACPGCHVDSSSQIPSAGDSKEQPLNNGGEDNVDANLDLVEEVAETMGSKMDNDPRDPGPILDDLAPATSKENNVGLQLIPFSGNINDKHAVRDSRGAEHACFSRGMGTVSSMEVNNVHVQLLNLKVGHQNIIGPSKTLFHPITSFSLNPLVPNALSQGTGHESSLSIAPYNKTFQAKPIDGSIEPSVPIVEDEVIPKESRRPKKKLKSVEDILGFKPKPSRKGGRRSKQKCVVFRSAIAAAALFVSSEGINNRNRILLNEAQAVWSVTKIMETDYLGNDEEVISKIMGEEGAMKILSWNVRGLGMGEKRNKVKRWSTNHLEPKFLQVRSKLLYEESHPGERDRGMRDFNDLIEDMELVDLQLLGRSFTWSNSQQSEKWSRIDRFLLHNDWLDKFKLKQWGLPRTISDHCPILLKEDDRDWGPKPFKFFNAWLGNPKCLHIMEKAWLDNKDQGWAAFIIHKKLKSMKLALKHWANEEFGDLQNKLNRIELEMHDLDLQAVNGSMDESNIRSYVADGFGLVFGNFWTISAAGAKALNLSSIEVQGDNKQVVKLLGCGDISFIFLVFLEGKRGGRLVCIIL</sequence>
<reference evidence="1" key="1">
    <citation type="submission" date="2022-02" db="EMBL/GenBank/DDBJ databases">
        <title>Plant Genome Project.</title>
        <authorList>
            <person name="Zhang R.-G."/>
        </authorList>
    </citation>
    <scope>NUCLEOTIDE SEQUENCE</scope>
    <source>
        <strain evidence="1">AT1</strain>
    </source>
</reference>
<dbReference type="Proteomes" id="UP001062846">
    <property type="component" value="Chromosome 11"/>
</dbReference>
<organism evidence="1 2">
    <name type="scientific">Rhododendron molle</name>
    <name type="common">Chinese azalea</name>
    <name type="synonym">Azalea mollis</name>
    <dbReference type="NCBI Taxonomy" id="49168"/>
    <lineage>
        <taxon>Eukaryota</taxon>
        <taxon>Viridiplantae</taxon>
        <taxon>Streptophyta</taxon>
        <taxon>Embryophyta</taxon>
        <taxon>Tracheophyta</taxon>
        <taxon>Spermatophyta</taxon>
        <taxon>Magnoliopsida</taxon>
        <taxon>eudicotyledons</taxon>
        <taxon>Gunneridae</taxon>
        <taxon>Pentapetalae</taxon>
        <taxon>asterids</taxon>
        <taxon>Ericales</taxon>
        <taxon>Ericaceae</taxon>
        <taxon>Ericoideae</taxon>
        <taxon>Rhodoreae</taxon>
        <taxon>Rhododendron</taxon>
    </lineage>
</organism>
<name>A0ACC0LUZ5_RHOML</name>
<evidence type="ECO:0000313" key="2">
    <source>
        <dbReference type="Proteomes" id="UP001062846"/>
    </source>
</evidence>
<gene>
    <name evidence="1" type="ORF">RHMOL_Rhmol11G0221600</name>
</gene>